<evidence type="ECO:0000256" key="1">
    <source>
        <dbReference type="SAM" id="Phobius"/>
    </source>
</evidence>
<dbReference type="SUPFAM" id="SSF52317">
    <property type="entry name" value="Class I glutamine amidotransferase-like"/>
    <property type="match status" value="1"/>
</dbReference>
<feature type="transmembrane region" description="Helical" evidence="1">
    <location>
        <begin position="7"/>
        <end position="27"/>
    </location>
</feature>
<protein>
    <submittedName>
        <fullName evidence="3">ThuA domain-containing protein</fullName>
    </submittedName>
</protein>
<organism evidence="3 4">
    <name type="scientific">Sphingobium tyrosinilyticum</name>
    <dbReference type="NCBI Taxonomy" id="2715436"/>
    <lineage>
        <taxon>Bacteria</taxon>
        <taxon>Pseudomonadati</taxon>
        <taxon>Pseudomonadota</taxon>
        <taxon>Alphaproteobacteria</taxon>
        <taxon>Sphingomonadales</taxon>
        <taxon>Sphingomonadaceae</taxon>
        <taxon>Sphingobium</taxon>
    </lineage>
</organism>
<evidence type="ECO:0000313" key="4">
    <source>
        <dbReference type="Proteomes" id="UP001595957"/>
    </source>
</evidence>
<dbReference type="InterPro" id="IPR029062">
    <property type="entry name" value="Class_I_gatase-like"/>
</dbReference>
<name>A0ABV9EX18_9SPHN</name>
<evidence type="ECO:0000313" key="3">
    <source>
        <dbReference type="EMBL" id="MFC4593230.1"/>
    </source>
</evidence>
<gene>
    <name evidence="3" type="ORF">ACFO3E_03330</name>
</gene>
<accession>A0ABV9EX18</accession>
<reference evidence="4" key="1">
    <citation type="journal article" date="2019" name="Int. J. Syst. Evol. Microbiol.">
        <title>The Global Catalogue of Microorganisms (GCM) 10K type strain sequencing project: providing services to taxonomists for standard genome sequencing and annotation.</title>
        <authorList>
            <consortium name="The Broad Institute Genomics Platform"/>
            <consortium name="The Broad Institute Genome Sequencing Center for Infectious Disease"/>
            <person name="Wu L."/>
            <person name="Ma J."/>
        </authorList>
    </citation>
    <scope>NUCLEOTIDE SEQUENCE [LARGE SCALE GENOMIC DNA]</scope>
    <source>
        <strain evidence="4">NBRC 103632</strain>
    </source>
</reference>
<keyword evidence="1" id="KW-0472">Membrane</keyword>
<dbReference type="Gene3D" id="3.40.50.880">
    <property type="match status" value="1"/>
</dbReference>
<dbReference type="PANTHER" id="PTHR40469:SF2">
    <property type="entry name" value="GALACTOSE-BINDING DOMAIN-LIKE SUPERFAMILY PROTEIN"/>
    <property type="match status" value="1"/>
</dbReference>
<sequence length="305" mass="33708">MKRALKWAIGLIVGLFLALMLFAVIAIGPANFGRLVLGIGRNYDHQPPVLPKNLSGESILIFSKTNGYRDDPQIKAANAALEAIARKRGWSSYTTENAAIFNPEQLKRFKVAVWNSVSGDVLTPQQRQAFKAWLEDGGGFVALHGSGGDLDYAWKWYVNDLIGAQFIGHTMGPQFQRATLIVEDRQHPATRHLPARWSRTDEWYSFASSPRAKGHHILARLDEGSYRPKMKFLPFAKARDLQMGKDHPMIWTHCLGTGRAFYSALGHPASAYAEPEHVRMIDGAIAWAAGLEGPSCGQTLAASAR</sequence>
<keyword evidence="4" id="KW-1185">Reference proteome</keyword>
<dbReference type="EMBL" id="JBHSFZ010000004">
    <property type="protein sequence ID" value="MFC4593230.1"/>
    <property type="molecule type" value="Genomic_DNA"/>
</dbReference>
<dbReference type="PANTHER" id="PTHR40469">
    <property type="entry name" value="SECRETED GLYCOSYL HYDROLASE"/>
    <property type="match status" value="1"/>
</dbReference>
<comment type="caution">
    <text evidence="3">The sequence shown here is derived from an EMBL/GenBank/DDBJ whole genome shotgun (WGS) entry which is preliminary data.</text>
</comment>
<dbReference type="Proteomes" id="UP001595957">
    <property type="component" value="Unassembled WGS sequence"/>
</dbReference>
<evidence type="ECO:0000259" key="2">
    <source>
        <dbReference type="Pfam" id="PF06283"/>
    </source>
</evidence>
<proteinExistence type="predicted"/>
<feature type="domain" description="ThuA-like" evidence="2">
    <location>
        <begin position="59"/>
        <end position="288"/>
    </location>
</feature>
<dbReference type="Pfam" id="PF06283">
    <property type="entry name" value="ThuA"/>
    <property type="match status" value="1"/>
</dbReference>
<keyword evidence="1" id="KW-0812">Transmembrane</keyword>
<dbReference type="InterPro" id="IPR029010">
    <property type="entry name" value="ThuA-like"/>
</dbReference>
<keyword evidence="1" id="KW-1133">Transmembrane helix</keyword>
<dbReference type="RefSeq" id="WP_380802503.1">
    <property type="nucleotide sequence ID" value="NZ_JBHSFZ010000004.1"/>
</dbReference>